<dbReference type="Proteomes" id="UP001630127">
    <property type="component" value="Unassembled WGS sequence"/>
</dbReference>
<reference evidence="2 3" key="1">
    <citation type="submission" date="2024-11" db="EMBL/GenBank/DDBJ databases">
        <title>A near-complete genome assembly of Cinchona calisaya.</title>
        <authorList>
            <person name="Lian D.C."/>
            <person name="Zhao X.W."/>
            <person name="Wei L."/>
        </authorList>
    </citation>
    <scope>NUCLEOTIDE SEQUENCE [LARGE SCALE GENOMIC DNA]</scope>
    <source>
        <tissue evidence="2">Nenye</tissue>
    </source>
</reference>
<gene>
    <name evidence="2" type="ORF">ACH5RR_025960</name>
</gene>
<feature type="compositionally biased region" description="Polar residues" evidence="1">
    <location>
        <begin position="22"/>
        <end position="36"/>
    </location>
</feature>
<keyword evidence="3" id="KW-1185">Reference proteome</keyword>
<evidence type="ECO:0000313" key="2">
    <source>
        <dbReference type="EMBL" id="KAL3513243.1"/>
    </source>
</evidence>
<dbReference type="AlphaFoldDB" id="A0ABD2Z658"/>
<feature type="region of interest" description="Disordered" evidence="1">
    <location>
        <begin position="1"/>
        <end position="45"/>
    </location>
</feature>
<dbReference type="EMBL" id="JBJUIK010000011">
    <property type="protein sequence ID" value="KAL3513243.1"/>
    <property type="molecule type" value="Genomic_DNA"/>
</dbReference>
<protein>
    <submittedName>
        <fullName evidence="2">Uncharacterized protein</fullName>
    </submittedName>
</protein>
<accession>A0ABD2Z658</accession>
<comment type="caution">
    <text evidence="2">The sequence shown here is derived from an EMBL/GenBank/DDBJ whole genome shotgun (WGS) entry which is preliminary data.</text>
</comment>
<sequence>MVEEGHEDLVKKSVDSGLSDIPGSSRNWSDGQSRSGVESGDSWKKGEAVDSVVKESDFQGKSVGINLLSCSNPIKQFSNPSVQDLQTMSFALAHTSTKVRNFNDILCLDEKHGGRRKTKSSFQSFRKFVANNDLVDLGFVGSSWTWANF</sequence>
<evidence type="ECO:0000313" key="3">
    <source>
        <dbReference type="Proteomes" id="UP001630127"/>
    </source>
</evidence>
<evidence type="ECO:0000256" key="1">
    <source>
        <dbReference type="SAM" id="MobiDB-lite"/>
    </source>
</evidence>
<organism evidence="2 3">
    <name type="scientific">Cinchona calisaya</name>
    <dbReference type="NCBI Taxonomy" id="153742"/>
    <lineage>
        <taxon>Eukaryota</taxon>
        <taxon>Viridiplantae</taxon>
        <taxon>Streptophyta</taxon>
        <taxon>Embryophyta</taxon>
        <taxon>Tracheophyta</taxon>
        <taxon>Spermatophyta</taxon>
        <taxon>Magnoliopsida</taxon>
        <taxon>eudicotyledons</taxon>
        <taxon>Gunneridae</taxon>
        <taxon>Pentapetalae</taxon>
        <taxon>asterids</taxon>
        <taxon>lamiids</taxon>
        <taxon>Gentianales</taxon>
        <taxon>Rubiaceae</taxon>
        <taxon>Cinchonoideae</taxon>
        <taxon>Cinchoneae</taxon>
        <taxon>Cinchona</taxon>
    </lineage>
</organism>
<name>A0ABD2Z658_9GENT</name>
<proteinExistence type="predicted"/>